<dbReference type="GO" id="GO:0005730">
    <property type="term" value="C:nucleolus"/>
    <property type="evidence" value="ECO:0007669"/>
    <property type="project" value="EnsemblFungi"/>
</dbReference>
<evidence type="ECO:0000256" key="1">
    <source>
        <dbReference type="SAM" id="MobiDB-lite"/>
    </source>
</evidence>
<dbReference type="Proteomes" id="UP000011958">
    <property type="component" value="Unassembled WGS sequence"/>
</dbReference>
<dbReference type="PROSITE" id="PS50833">
    <property type="entry name" value="BRIX"/>
    <property type="match status" value="1"/>
</dbReference>
<dbReference type="GO" id="GO:0030687">
    <property type="term" value="C:preribosome, large subunit precursor"/>
    <property type="evidence" value="ECO:0007669"/>
    <property type="project" value="EnsemblFungi"/>
</dbReference>
<comment type="caution">
    <text evidence="3">The sequence shown here is derived from an EMBL/GenBank/DDBJ whole genome shotgun (WGS) entry which is preliminary data.</text>
</comment>
<dbReference type="InterPro" id="IPR007109">
    <property type="entry name" value="Brix"/>
</dbReference>
<dbReference type="HOGENOM" id="CLU_040063_1_0_1"/>
<dbReference type="eggNOG" id="KOG2780">
    <property type="taxonomic scope" value="Eukaryota"/>
</dbReference>
<proteinExistence type="predicted"/>
<dbReference type="GO" id="GO:0042134">
    <property type="term" value="F:rRNA primary transcript binding"/>
    <property type="evidence" value="ECO:0007669"/>
    <property type="project" value="EnsemblFungi"/>
</dbReference>
<dbReference type="AlphaFoldDB" id="M7NIW6"/>
<dbReference type="GO" id="GO:0000055">
    <property type="term" value="P:ribosomal large subunit export from nucleus"/>
    <property type="evidence" value="ECO:0007669"/>
    <property type="project" value="EnsemblFungi"/>
</dbReference>
<dbReference type="PANTHER" id="PTHR22734">
    <property type="entry name" value="U3 SMALL NUCLEOLAR RIBONUCLEOPROTEIN PROTEIN IMP4"/>
    <property type="match status" value="1"/>
</dbReference>
<reference evidence="4" key="1">
    <citation type="journal article" date="2016" name="Nat. Commun.">
        <title>Genome analysis of three Pneumocystis species reveals adaptation mechanisms to life exclusively in mammalian hosts.</title>
        <authorList>
            <person name="Ma L."/>
            <person name="Chen Z."/>
            <person name="Huang D.W."/>
            <person name="Kutty G."/>
            <person name="Ishihara M."/>
            <person name="Wang H."/>
            <person name="Abouelleil A."/>
            <person name="Bishop L."/>
            <person name="Davey E."/>
            <person name="Deng R."/>
            <person name="Deng X."/>
            <person name="Fan L."/>
            <person name="Fantoni G."/>
            <person name="Fitzgerald M."/>
            <person name="Gogineni E."/>
            <person name="Goldberg J.M."/>
            <person name="Handley G."/>
            <person name="Hu X."/>
            <person name="Huber C."/>
            <person name="Jiao X."/>
            <person name="Jones K."/>
            <person name="Levin J.Z."/>
            <person name="Liu Y."/>
            <person name="Macdonald P."/>
            <person name="Melnikov A."/>
            <person name="Raley C."/>
            <person name="Sassi M."/>
            <person name="Sherman B.T."/>
            <person name="Song X."/>
            <person name="Sykes S."/>
            <person name="Tran B."/>
            <person name="Walsh L."/>
            <person name="Xia Y."/>
            <person name="Yang J."/>
            <person name="Young S."/>
            <person name="Zeng Q."/>
            <person name="Zheng X."/>
            <person name="Stephens R."/>
            <person name="Nusbaum C."/>
            <person name="Birren B.W."/>
            <person name="Azadi P."/>
            <person name="Lempicki R.A."/>
            <person name="Cuomo C.A."/>
            <person name="Kovacs J.A."/>
        </authorList>
    </citation>
    <scope>NUCLEOTIDE SEQUENCE [LARGE SCALE GENOMIC DNA]</scope>
    <source>
        <strain evidence="4">B123</strain>
    </source>
</reference>
<feature type="compositionally biased region" description="Basic and acidic residues" evidence="1">
    <location>
        <begin position="33"/>
        <end position="43"/>
    </location>
</feature>
<dbReference type="InterPro" id="IPR044281">
    <property type="entry name" value="IMP4/RPF1"/>
</dbReference>
<dbReference type="Gene3D" id="3.40.50.10480">
    <property type="entry name" value="Probable brix-domain ribosomal biogenesis protein"/>
    <property type="match status" value="1"/>
</dbReference>
<dbReference type="GO" id="GO:0000463">
    <property type="term" value="P:maturation of LSU-rRNA from tricistronic rRNA transcript (SSU-rRNA, 5.8S rRNA, LSU-rRNA)"/>
    <property type="evidence" value="ECO:0007669"/>
    <property type="project" value="EnsemblFungi"/>
</dbReference>
<gene>
    <name evidence="3" type="ORF">PNEG_03029</name>
</gene>
<dbReference type="OrthoDB" id="264354at2759"/>
<feature type="region of interest" description="Disordered" evidence="1">
    <location>
        <begin position="24"/>
        <end position="43"/>
    </location>
</feature>
<dbReference type="EMBL" id="AFWA02000015">
    <property type="protein sequence ID" value="EMR08548.2"/>
    <property type="molecule type" value="Genomic_DNA"/>
</dbReference>
<dbReference type="Pfam" id="PF04427">
    <property type="entry name" value="Brix"/>
    <property type="match status" value="1"/>
</dbReference>
<evidence type="ECO:0000313" key="4">
    <source>
        <dbReference type="Proteomes" id="UP000011958"/>
    </source>
</evidence>
<organism evidence="3 4">
    <name type="scientific">Pneumocystis murina (strain B123)</name>
    <name type="common">Mouse pneumocystis pneumonia agent</name>
    <name type="synonym">Pneumocystis carinii f. sp. muris</name>
    <dbReference type="NCBI Taxonomy" id="1069680"/>
    <lineage>
        <taxon>Eukaryota</taxon>
        <taxon>Fungi</taxon>
        <taxon>Dikarya</taxon>
        <taxon>Ascomycota</taxon>
        <taxon>Taphrinomycotina</taxon>
        <taxon>Pneumocystomycetes</taxon>
        <taxon>Pneumocystaceae</taxon>
        <taxon>Pneumocystis</taxon>
    </lineage>
</organism>
<name>M7NIW6_PNEMU</name>
<sequence length="291" mass="34571">MHAKNYEKFRRIYSKKSRVLMGEKISKKRGKTREKQEHFEVKKTDTIESKREKRGNVFPEENIEIYEDIKKNELKSITDSDYTPKILIITSKKSSKNTYFFAKELVGLFPYSTLIRRDIQFEIKKITEYSIKRKYTSLIFINENRKKPDSLIIINLPSGPSFYFTLSSIMPTSCIYRHGRATSHVPELIINNFSTHLGLIVENLFRSLFPVQADFEGRQVVTIHNQRDFIFIRRHRYIFKNDIKVSLQELGPRFTLKLRRVQRGIHDREAGNVVYEYKPGEESNRSRFWLS</sequence>
<dbReference type="SUPFAM" id="SSF52954">
    <property type="entry name" value="Class II aaRS ABD-related"/>
    <property type="match status" value="1"/>
</dbReference>
<dbReference type="OMA" id="EWEHRPD"/>
<dbReference type="PANTHER" id="PTHR22734:SF3">
    <property type="entry name" value="RIBOSOME PRODUCTION FACTOR 1"/>
    <property type="match status" value="1"/>
</dbReference>
<evidence type="ECO:0000259" key="2">
    <source>
        <dbReference type="PROSITE" id="PS50833"/>
    </source>
</evidence>
<dbReference type="GO" id="GO:0000466">
    <property type="term" value="P:maturation of 5.8S rRNA from tricistronic rRNA transcript (SSU-rRNA, 5.8S rRNA, LSU-rRNA)"/>
    <property type="evidence" value="ECO:0007669"/>
    <property type="project" value="EnsemblFungi"/>
</dbReference>
<protein>
    <recommendedName>
        <fullName evidence="2">Brix domain-containing protein</fullName>
    </recommendedName>
</protein>
<dbReference type="GeneID" id="19896716"/>
<evidence type="ECO:0000313" key="3">
    <source>
        <dbReference type="EMBL" id="EMR08548.2"/>
    </source>
</evidence>
<keyword evidence="4" id="KW-1185">Reference proteome</keyword>
<dbReference type="VEuPathDB" id="FungiDB:PNEG_03029"/>
<dbReference type="STRING" id="1069680.M7NIW6"/>
<dbReference type="SMART" id="SM00879">
    <property type="entry name" value="Brix"/>
    <property type="match status" value="1"/>
</dbReference>
<accession>M7NIW6</accession>
<feature type="domain" description="Brix" evidence="2">
    <location>
        <begin position="84"/>
        <end position="267"/>
    </location>
</feature>
<dbReference type="RefSeq" id="XP_007875080.2">
    <property type="nucleotide sequence ID" value="XM_007876889.2"/>
</dbReference>